<evidence type="ECO:0000256" key="5">
    <source>
        <dbReference type="ARBA" id="ARBA00022527"/>
    </source>
</evidence>
<organism evidence="16 17">
    <name type="scientific">Cinchona calisaya</name>
    <dbReference type="NCBI Taxonomy" id="153742"/>
    <lineage>
        <taxon>Eukaryota</taxon>
        <taxon>Viridiplantae</taxon>
        <taxon>Streptophyta</taxon>
        <taxon>Embryophyta</taxon>
        <taxon>Tracheophyta</taxon>
        <taxon>Spermatophyta</taxon>
        <taxon>Magnoliopsida</taxon>
        <taxon>eudicotyledons</taxon>
        <taxon>Gunneridae</taxon>
        <taxon>Pentapetalae</taxon>
        <taxon>asterids</taxon>
        <taxon>lamiids</taxon>
        <taxon>Gentianales</taxon>
        <taxon>Rubiaceae</taxon>
        <taxon>Cinchonoideae</taxon>
        <taxon>Cinchoneae</taxon>
        <taxon>Cinchona</taxon>
    </lineage>
</organism>
<evidence type="ECO:0000313" key="16">
    <source>
        <dbReference type="EMBL" id="KAL3530745.1"/>
    </source>
</evidence>
<feature type="coiled-coil region" evidence="12">
    <location>
        <begin position="348"/>
        <end position="452"/>
    </location>
</feature>
<dbReference type="EC" id="2.3.2.27" evidence="4"/>
<reference evidence="16 17" key="1">
    <citation type="submission" date="2024-11" db="EMBL/GenBank/DDBJ databases">
        <title>A near-complete genome assembly of Cinchona calisaya.</title>
        <authorList>
            <person name="Lian D.C."/>
            <person name="Zhao X.W."/>
            <person name="Wei L."/>
        </authorList>
    </citation>
    <scope>NUCLEOTIDE SEQUENCE [LARGE SCALE GENOMIC DNA]</scope>
    <source>
        <tissue evidence="16">Nenye</tissue>
    </source>
</reference>
<dbReference type="Pfam" id="PF04564">
    <property type="entry name" value="U-box"/>
    <property type="match status" value="1"/>
</dbReference>
<dbReference type="CDD" id="cd16655">
    <property type="entry name" value="RING-Ubox_WDSUB1-like"/>
    <property type="match status" value="1"/>
</dbReference>
<dbReference type="SMART" id="SM00220">
    <property type="entry name" value="S_TKc"/>
    <property type="match status" value="1"/>
</dbReference>
<dbReference type="InterPro" id="IPR014729">
    <property type="entry name" value="Rossmann-like_a/b/a_fold"/>
</dbReference>
<dbReference type="PROSITE" id="PS00108">
    <property type="entry name" value="PROTEIN_KINASE_ST"/>
    <property type="match status" value="1"/>
</dbReference>
<dbReference type="InterPro" id="IPR051348">
    <property type="entry name" value="U-box_ubiquitin_ligases"/>
</dbReference>
<keyword evidence="5" id="KW-0723">Serine/threonine-protein kinase</keyword>
<dbReference type="SUPFAM" id="SSF57850">
    <property type="entry name" value="RING/U-box"/>
    <property type="match status" value="1"/>
</dbReference>
<keyword evidence="8" id="KW-0418">Kinase</keyword>
<dbReference type="Gene3D" id="3.40.50.620">
    <property type="entry name" value="HUPs"/>
    <property type="match status" value="1"/>
</dbReference>
<feature type="binding site" evidence="11">
    <location>
        <position position="529"/>
    </location>
    <ligand>
        <name>ATP</name>
        <dbReference type="ChEBI" id="CHEBI:30616"/>
    </ligand>
</feature>
<dbReference type="AlphaFoldDB" id="A0ABD3AIC1"/>
<comment type="function">
    <text evidence="2">Functions as an E3 ubiquitin ligase.</text>
</comment>
<keyword evidence="6" id="KW-0808">Transferase</keyword>
<dbReference type="InterPro" id="IPR017441">
    <property type="entry name" value="Protein_kinase_ATP_BS"/>
</dbReference>
<dbReference type="SMART" id="SM00504">
    <property type="entry name" value="Ubox"/>
    <property type="match status" value="1"/>
</dbReference>
<dbReference type="Gene3D" id="1.10.510.10">
    <property type="entry name" value="Transferase(Phosphotransferase) domain 1"/>
    <property type="match status" value="1"/>
</dbReference>
<keyword evidence="7 11" id="KW-0547">Nucleotide-binding</keyword>
<dbReference type="PANTHER" id="PTHR45647">
    <property type="entry name" value="OS02G0152300 PROTEIN"/>
    <property type="match status" value="1"/>
</dbReference>
<feature type="region of interest" description="Disordered" evidence="13">
    <location>
        <begin position="28"/>
        <end position="48"/>
    </location>
</feature>
<dbReference type="InterPro" id="IPR011009">
    <property type="entry name" value="Kinase-like_dom_sf"/>
</dbReference>
<dbReference type="CDD" id="cd01989">
    <property type="entry name" value="USP_STK_Ubox_N"/>
    <property type="match status" value="1"/>
</dbReference>
<dbReference type="Proteomes" id="UP001630127">
    <property type="component" value="Unassembled WGS sequence"/>
</dbReference>
<keyword evidence="9" id="KW-0833">Ubl conjugation pathway</keyword>
<dbReference type="PROSITE" id="PS50011">
    <property type="entry name" value="PROTEIN_KINASE_DOM"/>
    <property type="match status" value="1"/>
</dbReference>
<feature type="compositionally biased region" description="Polar residues" evidence="13">
    <location>
        <begin position="33"/>
        <end position="42"/>
    </location>
</feature>
<dbReference type="InterPro" id="IPR013083">
    <property type="entry name" value="Znf_RING/FYVE/PHD"/>
</dbReference>
<keyword evidence="10 11" id="KW-0067">ATP-binding</keyword>
<evidence type="ECO:0000256" key="2">
    <source>
        <dbReference type="ARBA" id="ARBA00003861"/>
    </source>
</evidence>
<evidence type="ECO:0000256" key="9">
    <source>
        <dbReference type="ARBA" id="ARBA00022786"/>
    </source>
</evidence>
<accession>A0ABD3AIC1</accession>
<dbReference type="PANTHER" id="PTHR45647:SF43">
    <property type="entry name" value="OS10G0100500 PROTEIN"/>
    <property type="match status" value="1"/>
</dbReference>
<dbReference type="GO" id="GO:0061630">
    <property type="term" value="F:ubiquitin protein ligase activity"/>
    <property type="evidence" value="ECO:0007669"/>
    <property type="project" value="UniProtKB-EC"/>
</dbReference>
<dbReference type="InterPro" id="IPR003613">
    <property type="entry name" value="Ubox_domain"/>
</dbReference>
<dbReference type="PROSITE" id="PS51698">
    <property type="entry name" value="U_BOX"/>
    <property type="match status" value="1"/>
</dbReference>
<evidence type="ECO:0000256" key="6">
    <source>
        <dbReference type="ARBA" id="ARBA00022679"/>
    </source>
</evidence>
<feature type="domain" description="Protein kinase" evidence="14">
    <location>
        <begin position="502"/>
        <end position="772"/>
    </location>
</feature>
<dbReference type="InterPro" id="IPR008271">
    <property type="entry name" value="Ser/Thr_kinase_AS"/>
</dbReference>
<dbReference type="GO" id="GO:0005524">
    <property type="term" value="F:ATP binding"/>
    <property type="evidence" value="ECO:0007669"/>
    <property type="project" value="UniProtKB-UniRule"/>
</dbReference>
<evidence type="ECO:0000259" key="15">
    <source>
        <dbReference type="PROSITE" id="PS51698"/>
    </source>
</evidence>
<comment type="catalytic activity">
    <reaction evidence="1">
        <text>S-ubiquitinyl-[E2 ubiquitin-conjugating enzyme]-L-cysteine + [acceptor protein]-L-lysine = [E2 ubiquitin-conjugating enzyme]-L-cysteine + N(6)-ubiquitinyl-[acceptor protein]-L-lysine.</text>
        <dbReference type="EC" id="2.3.2.27"/>
    </reaction>
</comment>
<dbReference type="Pfam" id="PF07714">
    <property type="entry name" value="PK_Tyr_Ser-Thr"/>
    <property type="match status" value="1"/>
</dbReference>
<dbReference type="Gene3D" id="3.30.200.20">
    <property type="entry name" value="Phosphorylase Kinase, domain 1"/>
    <property type="match status" value="1"/>
</dbReference>
<dbReference type="GO" id="GO:0004674">
    <property type="term" value="F:protein serine/threonine kinase activity"/>
    <property type="evidence" value="ECO:0007669"/>
    <property type="project" value="UniProtKB-KW"/>
</dbReference>
<evidence type="ECO:0000256" key="1">
    <source>
        <dbReference type="ARBA" id="ARBA00000900"/>
    </source>
</evidence>
<dbReference type="SUPFAM" id="SSF56112">
    <property type="entry name" value="Protein kinase-like (PK-like)"/>
    <property type="match status" value="1"/>
</dbReference>
<comment type="pathway">
    <text evidence="3">Protein modification; protein ubiquitination.</text>
</comment>
<comment type="caution">
    <text evidence="16">The sequence shown here is derived from an EMBL/GenBank/DDBJ whole genome shotgun (WGS) entry which is preliminary data.</text>
</comment>
<dbReference type="InterPro" id="IPR001245">
    <property type="entry name" value="Ser-Thr/Tyr_kinase_cat_dom"/>
</dbReference>
<feature type="domain" description="U-box" evidence="15">
    <location>
        <begin position="775"/>
        <end position="846"/>
    </location>
</feature>
<name>A0ABD3AIC1_9GENT</name>
<dbReference type="EMBL" id="JBJUIK010000004">
    <property type="protein sequence ID" value="KAL3530745.1"/>
    <property type="molecule type" value="Genomic_DNA"/>
</dbReference>
<evidence type="ECO:0000259" key="14">
    <source>
        <dbReference type="PROSITE" id="PS50011"/>
    </source>
</evidence>
<evidence type="ECO:0000256" key="13">
    <source>
        <dbReference type="SAM" id="MobiDB-lite"/>
    </source>
</evidence>
<dbReference type="PROSITE" id="PS00107">
    <property type="entry name" value="PROTEIN_KINASE_ATP"/>
    <property type="match status" value="1"/>
</dbReference>
<evidence type="ECO:0000256" key="12">
    <source>
        <dbReference type="SAM" id="Coils"/>
    </source>
</evidence>
<proteinExistence type="predicted"/>
<evidence type="ECO:0000256" key="4">
    <source>
        <dbReference type="ARBA" id="ARBA00012483"/>
    </source>
</evidence>
<dbReference type="SUPFAM" id="SSF52402">
    <property type="entry name" value="Adenine nucleotide alpha hydrolases-like"/>
    <property type="match status" value="1"/>
</dbReference>
<evidence type="ECO:0000256" key="10">
    <source>
        <dbReference type="ARBA" id="ARBA00022840"/>
    </source>
</evidence>
<dbReference type="InterPro" id="IPR000719">
    <property type="entry name" value="Prot_kinase_dom"/>
</dbReference>
<keyword evidence="17" id="KW-1185">Reference proteome</keyword>
<evidence type="ECO:0000256" key="7">
    <source>
        <dbReference type="ARBA" id="ARBA00022741"/>
    </source>
</evidence>
<evidence type="ECO:0000256" key="11">
    <source>
        <dbReference type="PROSITE-ProRule" id="PRU10141"/>
    </source>
</evidence>
<dbReference type="Gene3D" id="3.30.40.10">
    <property type="entry name" value="Zinc/RING finger domain, C3HC4 (zinc finger)"/>
    <property type="match status" value="1"/>
</dbReference>
<evidence type="ECO:0000256" key="8">
    <source>
        <dbReference type="ARBA" id="ARBA00022777"/>
    </source>
</evidence>
<protein>
    <recommendedName>
        <fullName evidence="4">RING-type E3 ubiquitin transferase</fullName>
        <ecNumber evidence="4">2.3.2.27</ecNumber>
    </recommendedName>
</protein>
<evidence type="ECO:0000256" key="3">
    <source>
        <dbReference type="ARBA" id="ARBA00004906"/>
    </source>
</evidence>
<evidence type="ECO:0000313" key="17">
    <source>
        <dbReference type="Proteomes" id="UP001630127"/>
    </source>
</evidence>
<keyword evidence="12" id="KW-0175">Coiled coil</keyword>
<sequence>MEVLSPTHPPGQAEDLFSGFSPQATFRPGFEGRSQNEVTQSPEMVEEDGGKVHVAVGKSEAKTEALLQWCFRTFVNSEICILHVHRPSPLIPTLLGKLPASQANPEVVTAFRNVEWEETRKLLHNYWELCNRSKVKASIITSEADQVQTEIVNLVSRHDIKKLVIGAIPDCSKLKKCSSKASYAAKMAPPFCKIWFINKGKLVWMRQDSQSSSSTALISQPEPVPRSNLRSQSAPCMSNLISHPECVHSRSAQYPASSGTRIYFQREEVSMETASSPTFPSGCNPSFFHLLGTAGLSSNSGDTSFAETMVSSSSGTKVDDESLYDWIDELKKESHESRDEALSELLRCRKLEAKAIEAIKEVKAFESAHAREVKLRKEAEDALGTAIKEQEKLIEEREIITRELQKAMRNIAVLDSRAQEANRRCEAVAGELKLIQASVATLHQEKQKIQRQKIEAVRWLDHWKSRTHINGGNANGLIQLTAESFELAEFSLSDLQAATCNFSESFKIGKGGYGTVYKGEMLDRTVAIKMLHPHSTQKQPEFYQEAQVLGRLHHPYLATLIGVCPEARSLVYEYLPGGSLQDRLFHRSTVCPLDWKTRVRFISEIASGLLVLHSSGSEGITHGDLKPNNILLDSENCCKICDFGIFRLVPDQTLRCPSFRRYTETRGVFPYADPEFHRTGILTPKSDIFSFGLIILQLITGKAPSGLVCEVRKMVSRGKMTSILDSSAGEWSTFVTRRLVDLALQCCELNGRDRPCLTPTLVRELENLHVLEERTVPSFFLCPILQEIMHDPQVASDGFTYEGEALRGWLENGRETSPMTNLKLSHLTLTPNHALRFAIQEWLCKS</sequence>
<gene>
    <name evidence="16" type="ORF">ACH5RR_010067</name>
</gene>